<dbReference type="PANTHER" id="PTHR23416:SF23">
    <property type="entry name" value="ACETYLTRANSFERASE C18B11.09C-RELATED"/>
    <property type="match status" value="1"/>
</dbReference>
<protein>
    <recommendedName>
        <fullName evidence="5">Colanic acid biosynthesis acetyltransferase WcaF</fullName>
    </recommendedName>
</protein>
<dbReference type="InterPro" id="IPR011004">
    <property type="entry name" value="Trimer_LpxA-like_sf"/>
</dbReference>
<keyword evidence="4" id="KW-1185">Reference proteome</keyword>
<comment type="caution">
    <text evidence="3">The sequence shown here is derived from an EMBL/GenBank/DDBJ whole genome shotgun (WGS) entry which is preliminary data.</text>
</comment>
<dbReference type="RefSeq" id="WP_418161893.1">
    <property type="nucleotide sequence ID" value="NZ_JBBLZC010000042.1"/>
</dbReference>
<evidence type="ECO:0000256" key="2">
    <source>
        <dbReference type="ARBA" id="ARBA00022679"/>
    </source>
</evidence>
<dbReference type="SUPFAM" id="SSF51161">
    <property type="entry name" value="Trimeric LpxA-like enzymes"/>
    <property type="match status" value="1"/>
</dbReference>
<reference evidence="3 4" key="1">
    <citation type="submission" date="2024-01" db="EMBL/GenBank/DDBJ databases">
        <title>Multi-omics insights into the function and evolution of sodium benzoate biodegradation pathways in Benzoatithermus flavus gen. nov., sp. nov. from hot spring.</title>
        <authorList>
            <person name="Hu C.-J."/>
            <person name="Li W.-J."/>
        </authorList>
    </citation>
    <scope>NUCLEOTIDE SEQUENCE [LARGE SCALE GENOMIC DNA]</scope>
    <source>
        <strain evidence="3 4">SYSU G07066</strain>
    </source>
</reference>
<comment type="similarity">
    <text evidence="1">Belongs to the transferase hexapeptide repeat family.</text>
</comment>
<dbReference type="InterPro" id="IPR051159">
    <property type="entry name" value="Hexapeptide_acetyltransf"/>
</dbReference>
<dbReference type="Gene3D" id="2.160.10.10">
    <property type="entry name" value="Hexapeptide repeat proteins"/>
    <property type="match status" value="1"/>
</dbReference>
<proteinExistence type="inferred from homology"/>
<dbReference type="EMBL" id="JBBLZC010000042">
    <property type="protein sequence ID" value="MEK0086049.1"/>
    <property type="molecule type" value="Genomic_DNA"/>
</dbReference>
<evidence type="ECO:0000313" key="4">
    <source>
        <dbReference type="Proteomes" id="UP001375743"/>
    </source>
</evidence>
<evidence type="ECO:0008006" key="5">
    <source>
        <dbReference type="Google" id="ProtNLM"/>
    </source>
</evidence>
<evidence type="ECO:0000313" key="3">
    <source>
        <dbReference type="EMBL" id="MEK0086049.1"/>
    </source>
</evidence>
<accession>A0ABU8XYB4</accession>
<keyword evidence="2" id="KW-0808">Transferase</keyword>
<evidence type="ECO:0000256" key="1">
    <source>
        <dbReference type="ARBA" id="ARBA00007274"/>
    </source>
</evidence>
<sequence length="191" mass="20759">MSASSPLEAEPPRIFLAEGIKRRRIQGQNLARYEKPVLPGNRGILWRAAWYVVNALLFRGALLSLLPSAAKAAILRLFGARVGRGLVCKPRVGIKHPWFLELGDHVWLGEGAWIDNHCRVRIGSHVCISQEAYLCTGNHDWNDPGFAFRMAPIEIGEGAWIGARAILAPGAVIRRGEVVAAGRLVTAAAAA</sequence>
<dbReference type="PANTHER" id="PTHR23416">
    <property type="entry name" value="SIALIC ACID SYNTHASE-RELATED"/>
    <property type="match status" value="1"/>
</dbReference>
<name>A0ABU8XYB4_9PROT</name>
<dbReference type="Proteomes" id="UP001375743">
    <property type="component" value="Unassembled WGS sequence"/>
</dbReference>
<gene>
    <name evidence="3" type="ORF">U1T56_23070</name>
</gene>
<organism evidence="3 4">
    <name type="scientific">Benzoatithermus flavus</name>
    <dbReference type="NCBI Taxonomy" id="3108223"/>
    <lineage>
        <taxon>Bacteria</taxon>
        <taxon>Pseudomonadati</taxon>
        <taxon>Pseudomonadota</taxon>
        <taxon>Alphaproteobacteria</taxon>
        <taxon>Geminicoccales</taxon>
        <taxon>Geminicoccaceae</taxon>
        <taxon>Benzoatithermus</taxon>
    </lineage>
</organism>